<organism evidence="1 2">
    <name type="scientific">Brevundimonas viscosa</name>
    <dbReference type="NCBI Taxonomy" id="871741"/>
    <lineage>
        <taxon>Bacteria</taxon>
        <taxon>Pseudomonadati</taxon>
        <taxon>Pseudomonadota</taxon>
        <taxon>Alphaproteobacteria</taxon>
        <taxon>Caulobacterales</taxon>
        <taxon>Caulobacteraceae</taxon>
        <taxon>Brevundimonas</taxon>
    </lineage>
</organism>
<evidence type="ECO:0000313" key="1">
    <source>
        <dbReference type="EMBL" id="SFS31520.1"/>
    </source>
</evidence>
<dbReference type="Proteomes" id="UP000198788">
    <property type="component" value="Unassembled WGS sequence"/>
</dbReference>
<reference evidence="2" key="1">
    <citation type="submission" date="2016-10" db="EMBL/GenBank/DDBJ databases">
        <authorList>
            <person name="Varghese N."/>
            <person name="Submissions S."/>
        </authorList>
    </citation>
    <scope>NUCLEOTIDE SEQUENCE [LARGE SCALE GENOMIC DNA]</scope>
    <source>
        <strain evidence="2">CGMCC 1.10683</strain>
    </source>
</reference>
<accession>A0A1I6NUH2</accession>
<dbReference type="AlphaFoldDB" id="A0A1I6NUH2"/>
<sequence>MGMTDQVIREVRGAGEDASDARLRRIRELLAEARHRDSDEVLDDIARVLGERVRPAGIYQKPLG</sequence>
<gene>
    <name evidence="1" type="ORF">SAMN05192570_0519</name>
</gene>
<dbReference type="STRING" id="871741.SAMN05192570_0519"/>
<name>A0A1I6NUH2_9CAUL</name>
<keyword evidence="2" id="KW-1185">Reference proteome</keyword>
<dbReference type="RefSeq" id="WP_092306444.1">
    <property type="nucleotide sequence ID" value="NZ_FOZV01000001.1"/>
</dbReference>
<evidence type="ECO:0000313" key="2">
    <source>
        <dbReference type="Proteomes" id="UP000198788"/>
    </source>
</evidence>
<proteinExistence type="predicted"/>
<protein>
    <submittedName>
        <fullName evidence="1">Uncharacterized protein</fullName>
    </submittedName>
</protein>
<dbReference type="EMBL" id="FOZV01000001">
    <property type="protein sequence ID" value="SFS31520.1"/>
    <property type="molecule type" value="Genomic_DNA"/>
</dbReference>